<gene>
    <name evidence="8" type="ORF">ON006_11870</name>
</gene>
<organism evidence="8 9">
    <name type="scientific">Dyadobacter pollutisoli</name>
    <dbReference type="NCBI Taxonomy" id="2910158"/>
    <lineage>
        <taxon>Bacteria</taxon>
        <taxon>Pseudomonadati</taxon>
        <taxon>Bacteroidota</taxon>
        <taxon>Cytophagia</taxon>
        <taxon>Cytophagales</taxon>
        <taxon>Spirosomataceae</taxon>
        <taxon>Dyadobacter</taxon>
    </lineage>
</organism>
<keyword evidence="9" id="KW-1185">Reference proteome</keyword>
<feature type="domain" description="RNA polymerase sigma-70 region 2" evidence="6">
    <location>
        <begin position="23"/>
        <end position="84"/>
    </location>
</feature>
<dbReference type="RefSeq" id="WP_244820002.1">
    <property type="nucleotide sequence ID" value="NZ_CP112998.1"/>
</dbReference>
<dbReference type="PANTHER" id="PTHR43133">
    <property type="entry name" value="RNA POLYMERASE ECF-TYPE SIGMA FACTO"/>
    <property type="match status" value="1"/>
</dbReference>
<dbReference type="InterPro" id="IPR039425">
    <property type="entry name" value="RNA_pol_sigma-70-like"/>
</dbReference>
<dbReference type="InterPro" id="IPR014284">
    <property type="entry name" value="RNA_pol_sigma-70_dom"/>
</dbReference>
<evidence type="ECO:0000256" key="4">
    <source>
        <dbReference type="ARBA" id="ARBA00023125"/>
    </source>
</evidence>
<comment type="similarity">
    <text evidence="1">Belongs to the sigma-70 factor family. ECF subfamily.</text>
</comment>
<dbReference type="InterPro" id="IPR007630">
    <property type="entry name" value="RNA_pol_sigma70_r4"/>
</dbReference>
<dbReference type="Proteomes" id="UP001164653">
    <property type="component" value="Chromosome"/>
</dbReference>
<dbReference type="InterPro" id="IPR036388">
    <property type="entry name" value="WH-like_DNA-bd_sf"/>
</dbReference>
<feature type="domain" description="RNA polymerase sigma-70 region 4" evidence="7">
    <location>
        <begin position="129"/>
        <end position="177"/>
    </location>
</feature>
<dbReference type="GO" id="GO:0016987">
    <property type="term" value="F:sigma factor activity"/>
    <property type="evidence" value="ECO:0007669"/>
    <property type="project" value="UniProtKB-KW"/>
</dbReference>
<dbReference type="InterPro" id="IPR013324">
    <property type="entry name" value="RNA_pol_sigma_r3/r4-like"/>
</dbReference>
<dbReference type="PANTHER" id="PTHR43133:SF46">
    <property type="entry name" value="RNA POLYMERASE SIGMA-70 FACTOR ECF SUBFAMILY"/>
    <property type="match status" value="1"/>
</dbReference>
<dbReference type="AlphaFoldDB" id="A0A9E8NDB8"/>
<evidence type="ECO:0000256" key="3">
    <source>
        <dbReference type="ARBA" id="ARBA00023082"/>
    </source>
</evidence>
<reference evidence="8" key="1">
    <citation type="submission" date="2022-11" db="EMBL/GenBank/DDBJ databases">
        <title>Dyadobacter pollutisoli sp. nov., isolated from plastic dumped soil.</title>
        <authorList>
            <person name="Kim J.M."/>
            <person name="Kim K.R."/>
            <person name="Lee J.K."/>
            <person name="Hao L."/>
            <person name="Jeon C.O."/>
        </authorList>
    </citation>
    <scope>NUCLEOTIDE SEQUENCE</scope>
    <source>
        <strain evidence="8">U1</strain>
    </source>
</reference>
<evidence type="ECO:0000259" key="7">
    <source>
        <dbReference type="Pfam" id="PF04545"/>
    </source>
</evidence>
<keyword evidence="5" id="KW-0804">Transcription</keyword>
<evidence type="ECO:0000256" key="5">
    <source>
        <dbReference type="ARBA" id="ARBA00023163"/>
    </source>
</evidence>
<dbReference type="Gene3D" id="1.10.10.10">
    <property type="entry name" value="Winged helix-like DNA-binding domain superfamily/Winged helix DNA-binding domain"/>
    <property type="match status" value="1"/>
</dbReference>
<sequence>MRLEEQEHWNEMCKGNAHAFEKLYSYFARDLFRYGYRISTDHELVQDSVQDLFLHLWNKRHDLEQVTSPRFYLYRSLRNKLIRSSETNRFVFSDDGDLSDQWFPSEKDIETSWISDESNRIQLSMLHEALQKLPVRQQEAIQLRYYHDFSAEEIGRIMNINQQSVRNLQNRAMQQLRSELPFFPVSLLTLVFCFSA</sequence>
<evidence type="ECO:0000259" key="6">
    <source>
        <dbReference type="Pfam" id="PF04542"/>
    </source>
</evidence>
<dbReference type="Pfam" id="PF04542">
    <property type="entry name" value="Sigma70_r2"/>
    <property type="match status" value="1"/>
</dbReference>
<dbReference type="CDD" id="cd06171">
    <property type="entry name" value="Sigma70_r4"/>
    <property type="match status" value="1"/>
</dbReference>
<dbReference type="SUPFAM" id="SSF88946">
    <property type="entry name" value="Sigma2 domain of RNA polymerase sigma factors"/>
    <property type="match status" value="1"/>
</dbReference>
<dbReference type="Gene3D" id="1.10.1740.10">
    <property type="match status" value="1"/>
</dbReference>
<dbReference type="KEGG" id="dpf:ON006_11870"/>
<dbReference type="PRINTS" id="PR00046">
    <property type="entry name" value="SIGMA70FCT"/>
</dbReference>
<proteinExistence type="inferred from homology"/>
<dbReference type="SUPFAM" id="SSF88659">
    <property type="entry name" value="Sigma3 and sigma4 domains of RNA polymerase sigma factors"/>
    <property type="match status" value="1"/>
</dbReference>
<evidence type="ECO:0000256" key="1">
    <source>
        <dbReference type="ARBA" id="ARBA00010641"/>
    </source>
</evidence>
<dbReference type="InterPro" id="IPR013325">
    <property type="entry name" value="RNA_pol_sigma_r2"/>
</dbReference>
<evidence type="ECO:0000313" key="8">
    <source>
        <dbReference type="EMBL" id="WAC14635.1"/>
    </source>
</evidence>
<dbReference type="InterPro" id="IPR007627">
    <property type="entry name" value="RNA_pol_sigma70_r2"/>
</dbReference>
<dbReference type="InterPro" id="IPR000943">
    <property type="entry name" value="RNA_pol_sigma70"/>
</dbReference>
<keyword evidence="2" id="KW-0805">Transcription regulation</keyword>
<protein>
    <submittedName>
        <fullName evidence="8">Sigma-70 family RNA polymerase sigma factor</fullName>
    </submittedName>
</protein>
<keyword evidence="4" id="KW-0238">DNA-binding</keyword>
<evidence type="ECO:0000313" key="9">
    <source>
        <dbReference type="Proteomes" id="UP001164653"/>
    </source>
</evidence>
<dbReference type="NCBIfam" id="TIGR02937">
    <property type="entry name" value="sigma70-ECF"/>
    <property type="match status" value="1"/>
</dbReference>
<dbReference type="Pfam" id="PF04545">
    <property type="entry name" value="Sigma70_r4"/>
    <property type="match status" value="1"/>
</dbReference>
<accession>A0A9E8NDB8</accession>
<dbReference type="GO" id="GO:0003677">
    <property type="term" value="F:DNA binding"/>
    <property type="evidence" value="ECO:0007669"/>
    <property type="project" value="UniProtKB-KW"/>
</dbReference>
<name>A0A9E8NDB8_9BACT</name>
<dbReference type="EMBL" id="CP112998">
    <property type="protein sequence ID" value="WAC14635.1"/>
    <property type="molecule type" value="Genomic_DNA"/>
</dbReference>
<keyword evidence="3" id="KW-0731">Sigma factor</keyword>
<dbReference type="GO" id="GO:0006352">
    <property type="term" value="P:DNA-templated transcription initiation"/>
    <property type="evidence" value="ECO:0007669"/>
    <property type="project" value="InterPro"/>
</dbReference>
<evidence type="ECO:0000256" key="2">
    <source>
        <dbReference type="ARBA" id="ARBA00023015"/>
    </source>
</evidence>